<dbReference type="RefSeq" id="WP_110474257.1">
    <property type="nucleotide sequence ID" value="NZ_BMWQ01000001.1"/>
</dbReference>
<gene>
    <name evidence="1" type="ORF">DFQ11_101685</name>
</gene>
<comment type="caution">
    <text evidence="1">The sequence shown here is derived from an EMBL/GenBank/DDBJ whole genome shotgun (WGS) entry which is preliminary data.</text>
</comment>
<organism evidence="1 2">
    <name type="scientific">Winogradskyella epiphytica</name>
    <dbReference type="NCBI Taxonomy" id="262005"/>
    <lineage>
        <taxon>Bacteria</taxon>
        <taxon>Pseudomonadati</taxon>
        <taxon>Bacteroidota</taxon>
        <taxon>Flavobacteriia</taxon>
        <taxon>Flavobacteriales</taxon>
        <taxon>Flavobacteriaceae</taxon>
        <taxon>Winogradskyella</taxon>
    </lineage>
</organism>
<sequence>MKKIALLMFLAIGFYSCNNDDLGTRLNYSIAEITGAELPESFDSGEIYNIDVHYELVNACHNFVSFNFNEFEDPESESTYVIEVAAITSYDANIVECTQEGELSGMSTIQNISFNNMNYSTYRFKFLTGYGENEDEQFLIIEVPMQEVEN</sequence>
<dbReference type="OrthoDB" id="893802at2"/>
<dbReference type="Proteomes" id="UP000248054">
    <property type="component" value="Unassembled WGS sequence"/>
</dbReference>
<protein>
    <submittedName>
        <fullName evidence="1">Uncharacterized protein</fullName>
    </submittedName>
</protein>
<reference evidence="1 2" key="1">
    <citation type="submission" date="2018-06" db="EMBL/GenBank/DDBJ databases">
        <title>Genomic Encyclopedia of Type Strains, Phase III (KMG-III): the genomes of soil and plant-associated and newly described type strains.</title>
        <authorList>
            <person name="Whitman W."/>
        </authorList>
    </citation>
    <scope>NUCLEOTIDE SEQUENCE [LARGE SCALE GENOMIC DNA]</scope>
    <source>
        <strain evidence="1 2">CECT 7945</strain>
    </source>
</reference>
<dbReference type="EMBL" id="QJTD01000001">
    <property type="protein sequence ID" value="PYE83253.1"/>
    <property type="molecule type" value="Genomic_DNA"/>
</dbReference>
<evidence type="ECO:0000313" key="1">
    <source>
        <dbReference type="EMBL" id="PYE83253.1"/>
    </source>
</evidence>
<dbReference type="AlphaFoldDB" id="A0A2V4YH61"/>
<keyword evidence="2" id="KW-1185">Reference proteome</keyword>
<dbReference type="PROSITE" id="PS51257">
    <property type="entry name" value="PROKAR_LIPOPROTEIN"/>
    <property type="match status" value="1"/>
</dbReference>
<proteinExistence type="predicted"/>
<evidence type="ECO:0000313" key="2">
    <source>
        <dbReference type="Proteomes" id="UP000248054"/>
    </source>
</evidence>
<name>A0A2V4YH61_9FLAO</name>
<accession>A0A2V4YH61</accession>